<comment type="subcellular location">
    <subcellularLocation>
        <location evidence="1">Membrane</location>
        <topology evidence="1">Multi-pass membrane protein</topology>
    </subcellularLocation>
</comment>
<proteinExistence type="predicted"/>
<gene>
    <name evidence="7" type="ORF">HANVADRAFT_7260</name>
</gene>
<keyword evidence="2 5" id="KW-0812">Transmembrane</keyword>
<feature type="transmembrane region" description="Helical" evidence="5">
    <location>
        <begin position="252"/>
        <end position="272"/>
    </location>
</feature>
<keyword evidence="3 5" id="KW-1133">Transmembrane helix</keyword>
<evidence type="ECO:0000313" key="8">
    <source>
        <dbReference type="Proteomes" id="UP000092321"/>
    </source>
</evidence>
<dbReference type="GO" id="GO:0016020">
    <property type="term" value="C:membrane"/>
    <property type="evidence" value="ECO:0007669"/>
    <property type="project" value="UniProtKB-SubCell"/>
</dbReference>
<feature type="domain" description="EXS" evidence="6">
    <location>
        <begin position="130"/>
        <end position="303"/>
    </location>
</feature>
<dbReference type="Proteomes" id="UP000092321">
    <property type="component" value="Unassembled WGS sequence"/>
</dbReference>
<evidence type="ECO:0000256" key="3">
    <source>
        <dbReference type="ARBA" id="ARBA00022989"/>
    </source>
</evidence>
<reference evidence="8" key="1">
    <citation type="journal article" date="2016" name="Proc. Natl. Acad. Sci. U.S.A.">
        <title>Comparative genomics of biotechnologically important yeasts.</title>
        <authorList>
            <person name="Riley R."/>
            <person name="Haridas S."/>
            <person name="Wolfe K.H."/>
            <person name="Lopes M.R."/>
            <person name="Hittinger C.T."/>
            <person name="Goeker M."/>
            <person name="Salamov A.A."/>
            <person name="Wisecaver J.H."/>
            <person name="Long T.M."/>
            <person name="Calvey C.H."/>
            <person name="Aerts A.L."/>
            <person name="Barry K.W."/>
            <person name="Choi C."/>
            <person name="Clum A."/>
            <person name="Coughlan A.Y."/>
            <person name="Deshpande S."/>
            <person name="Douglass A.P."/>
            <person name="Hanson S.J."/>
            <person name="Klenk H.-P."/>
            <person name="LaButti K.M."/>
            <person name="Lapidus A."/>
            <person name="Lindquist E.A."/>
            <person name="Lipzen A.M."/>
            <person name="Meier-Kolthoff J.P."/>
            <person name="Ohm R.A."/>
            <person name="Otillar R.P."/>
            <person name="Pangilinan J.L."/>
            <person name="Peng Y."/>
            <person name="Rokas A."/>
            <person name="Rosa C.A."/>
            <person name="Scheuner C."/>
            <person name="Sibirny A.A."/>
            <person name="Slot J.C."/>
            <person name="Stielow J.B."/>
            <person name="Sun H."/>
            <person name="Kurtzman C.P."/>
            <person name="Blackwell M."/>
            <person name="Grigoriev I.V."/>
            <person name="Jeffries T.W."/>
        </authorList>
    </citation>
    <scope>NUCLEOTIDE SEQUENCE [LARGE SCALE GENOMIC DNA]</scope>
    <source>
        <strain evidence="8">NRRL Y-1626</strain>
    </source>
</reference>
<sequence length="303" mass="35816">MLEENYLFDVLVPKQFYLPILILYFDFLYQKIFIKYPFFKKVFSNKTRLQSNENQKNETIIHGNSVHINTIIKLTKALTVLLLTRGLILTLISSKNDVLETLVTCLLSLIATSYIAVKCVSREKLSTILRCSINTKDRLKIVIQSDILLSFNQLILFHLKQYISSDQIGVLVFVNSYIVSIRFLQCIRERNWLNVLKYGLNYPILYCQYHNVDNHILYWFKVVQALYSTFWDLFMDWKLHTGISNRVLNKKVICILVVVGIVLKFTFLYKIYLNGIEFIPLTLEINRRLIWVLLRLDYEYLAL</sequence>
<dbReference type="Pfam" id="PF03124">
    <property type="entry name" value="EXS"/>
    <property type="match status" value="1"/>
</dbReference>
<evidence type="ECO:0000256" key="5">
    <source>
        <dbReference type="SAM" id="Phobius"/>
    </source>
</evidence>
<organism evidence="7 8">
    <name type="scientific">Hanseniaspora valbyensis NRRL Y-1626</name>
    <dbReference type="NCBI Taxonomy" id="766949"/>
    <lineage>
        <taxon>Eukaryota</taxon>
        <taxon>Fungi</taxon>
        <taxon>Dikarya</taxon>
        <taxon>Ascomycota</taxon>
        <taxon>Saccharomycotina</taxon>
        <taxon>Saccharomycetes</taxon>
        <taxon>Saccharomycodales</taxon>
        <taxon>Saccharomycodaceae</taxon>
        <taxon>Hanseniaspora</taxon>
    </lineage>
</organism>
<dbReference type="EMBL" id="LXPE01000019">
    <property type="protein sequence ID" value="OBA26364.1"/>
    <property type="molecule type" value="Genomic_DNA"/>
</dbReference>
<feature type="transmembrane region" description="Helical" evidence="5">
    <location>
        <begin position="74"/>
        <end position="92"/>
    </location>
</feature>
<dbReference type="OrthoDB" id="3972955at2759"/>
<evidence type="ECO:0000256" key="2">
    <source>
        <dbReference type="ARBA" id="ARBA00022692"/>
    </source>
</evidence>
<evidence type="ECO:0000256" key="4">
    <source>
        <dbReference type="ARBA" id="ARBA00023136"/>
    </source>
</evidence>
<accession>A0A1B7TC98</accession>
<protein>
    <recommendedName>
        <fullName evidence="6">EXS domain-containing protein</fullName>
    </recommendedName>
</protein>
<keyword evidence="8" id="KW-1185">Reference proteome</keyword>
<evidence type="ECO:0000259" key="6">
    <source>
        <dbReference type="PROSITE" id="PS51380"/>
    </source>
</evidence>
<feature type="transmembrane region" description="Helical" evidence="5">
    <location>
        <begin position="98"/>
        <end position="117"/>
    </location>
</feature>
<comment type="caution">
    <text evidence="7">The sequence shown here is derived from an EMBL/GenBank/DDBJ whole genome shotgun (WGS) entry which is preliminary data.</text>
</comment>
<keyword evidence="4 5" id="KW-0472">Membrane</keyword>
<dbReference type="PROSITE" id="PS51380">
    <property type="entry name" value="EXS"/>
    <property type="match status" value="1"/>
</dbReference>
<dbReference type="InterPro" id="IPR004342">
    <property type="entry name" value="EXS_C"/>
</dbReference>
<name>A0A1B7TC98_9ASCO</name>
<dbReference type="AlphaFoldDB" id="A0A1B7TC98"/>
<evidence type="ECO:0000256" key="1">
    <source>
        <dbReference type="ARBA" id="ARBA00004141"/>
    </source>
</evidence>
<evidence type="ECO:0000313" key="7">
    <source>
        <dbReference type="EMBL" id="OBA26364.1"/>
    </source>
</evidence>
<feature type="transmembrane region" description="Helical" evidence="5">
    <location>
        <begin position="16"/>
        <end position="34"/>
    </location>
</feature>